<reference evidence="2 3" key="1">
    <citation type="submission" date="2015-06" db="EMBL/GenBank/DDBJ databases">
        <title>Survival trade-offs in plant roots during colonization by closely related pathogenic and mutualistic fungi.</title>
        <authorList>
            <person name="Hacquard S."/>
            <person name="Kracher B."/>
            <person name="Hiruma K."/>
            <person name="Weinman A."/>
            <person name="Muench P."/>
            <person name="Garrido Oter R."/>
            <person name="Ver Loren van Themaat E."/>
            <person name="Dallerey J.-F."/>
            <person name="Damm U."/>
            <person name="Henrissat B."/>
            <person name="Lespinet O."/>
            <person name="Thon M."/>
            <person name="Kemen E."/>
            <person name="McHardy A.C."/>
            <person name="Schulze-Lefert P."/>
            <person name="O'Connell R.J."/>
        </authorList>
    </citation>
    <scope>NUCLEOTIDE SEQUENCE [LARGE SCALE GENOMIC DNA]</scope>
    <source>
        <strain evidence="2 3">MAFF 238704</strain>
    </source>
</reference>
<sequence>MSTHLMSDEEFSRLLSLPLETYSVFPYGYDLLPSLSSSPSNHEGELKTKSPAASISEFEAQLFGQGTGGVPPPLPVSYETSMSLLADFPADCMEFQDTNSGLNFSSPQMNATNSTFAIEQLATAAVGVESNDLPHTILNMVQVALDKMAANQEEHMERMAEKQIEQDKQLRALSDKIDNIRAGLDSFSVDVWRWTRPTPEGRDEVYSSLGGYSSMSGVTTHERGSEGDSWQ</sequence>
<feature type="region of interest" description="Disordered" evidence="1">
    <location>
        <begin position="205"/>
        <end position="231"/>
    </location>
</feature>
<keyword evidence="3" id="KW-1185">Reference proteome</keyword>
<proteinExistence type="predicted"/>
<protein>
    <submittedName>
        <fullName evidence="2">Uncharacterized protein</fullName>
    </submittedName>
</protein>
<gene>
    <name evidence="2" type="ORF">CI238_11631</name>
</gene>
<accession>A0A161VZD6</accession>
<name>A0A161VZD6_COLIC</name>
<dbReference type="AlphaFoldDB" id="A0A161VZD6"/>
<evidence type="ECO:0000313" key="2">
    <source>
        <dbReference type="EMBL" id="KZL88170.1"/>
    </source>
</evidence>
<evidence type="ECO:0000313" key="3">
    <source>
        <dbReference type="Proteomes" id="UP000076584"/>
    </source>
</evidence>
<feature type="compositionally biased region" description="Basic and acidic residues" evidence="1">
    <location>
        <begin position="220"/>
        <end position="231"/>
    </location>
</feature>
<evidence type="ECO:0000256" key="1">
    <source>
        <dbReference type="SAM" id="MobiDB-lite"/>
    </source>
</evidence>
<dbReference type="EMBL" id="LFIW01000072">
    <property type="protein sequence ID" value="KZL88170.1"/>
    <property type="molecule type" value="Genomic_DNA"/>
</dbReference>
<comment type="caution">
    <text evidence="2">The sequence shown here is derived from an EMBL/GenBank/DDBJ whole genome shotgun (WGS) entry which is preliminary data.</text>
</comment>
<organism evidence="2 3">
    <name type="scientific">Colletotrichum incanum</name>
    <name type="common">Soybean anthracnose fungus</name>
    <dbReference type="NCBI Taxonomy" id="1573173"/>
    <lineage>
        <taxon>Eukaryota</taxon>
        <taxon>Fungi</taxon>
        <taxon>Dikarya</taxon>
        <taxon>Ascomycota</taxon>
        <taxon>Pezizomycotina</taxon>
        <taxon>Sordariomycetes</taxon>
        <taxon>Hypocreomycetidae</taxon>
        <taxon>Glomerellales</taxon>
        <taxon>Glomerellaceae</taxon>
        <taxon>Colletotrichum</taxon>
        <taxon>Colletotrichum spaethianum species complex</taxon>
    </lineage>
</organism>
<dbReference type="Proteomes" id="UP000076584">
    <property type="component" value="Unassembled WGS sequence"/>
</dbReference>
<feature type="compositionally biased region" description="Low complexity" evidence="1">
    <location>
        <begin position="206"/>
        <end position="217"/>
    </location>
</feature>